<comment type="caution">
    <text evidence="1">The sequence shown here is derived from an EMBL/GenBank/DDBJ whole genome shotgun (WGS) entry which is preliminary data.</text>
</comment>
<name>X0RU23_9ZZZZ</name>
<organism evidence="1">
    <name type="scientific">marine sediment metagenome</name>
    <dbReference type="NCBI Taxonomy" id="412755"/>
    <lineage>
        <taxon>unclassified sequences</taxon>
        <taxon>metagenomes</taxon>
        <taxon>ecological metagenomes</taxon>
    </lineage>
</organism>
<sequence>PGIERTERIKNFILNNPDNPPNLRDDSATEYGLDELILYIDAKIYFEKLRAMDEKILEL</sequence>
<gene>
    <name evidence="1" type="ORF">S01H1_14442</name>
</gene>
<evidence type="ECO:0000313" key="1">
    <source>
        <dbReference type="EMBL" id="GAF67257.1"/>
    </source>
</evidence>
<accession>X0RU23</accession>
<dbReference type="AlphaFoldDB" id="X0RU23"/>
<proteinExistence type="predicted"/>
<reference evidence="1" key="1">
    <citation type="journal article" date="2014" name="Front. Microbiol.">
        <title>High frequency of phylogenetically diverse reductive dehalogenase-homologous genes in deep subseafloor sedimentary metagenomes.</title>
        <authorList>
            <person name="Kawai M."/>
            <person name="Futagami T."/>
            <person name="Toyoda A."/>
            <person name="Takaki Y."/>
            <person name="Nishi S."/>
            <person name="Hori S."/>
            <person name="Arai W."/>
            <person name="Tsubouchi T."/>
            <person name="Morono Y."/>
            <person name="Uchiyama I."/>
            <person name="Ito T."/>
            <person name="Fujiyama A."/>
            <person name="Inagaki F."/>
            <person name="Takami H."/>
        </authorList>
    </citation>
    <scope>NUCLEOTIDE SEQUENCE</scope>
    <source>
        <strain evidence="1">Expedition CK06-06</strain>
    </source>
</reference>
<dbReference type="EMBL" id="BARS01007514">
    <property type="protein sequence ID" value="GAF67257.1"/>
    <property type="molecule type" value="Genomic_DNA"/>
</dbReference>
<feature type="non-terminal residue" evidence="1">
    <location>
        <position position="1"/>
    </location>
</feature>
<protein>
    <submittedName>
        <fullName evidence="1">Uncharacterized protein</fullName>
    </submittedName>
</protein>